<keyword evidence="3 4" id="KW-0620">Polyamine biosynthesis</keyword>
<feature type="transmembrane region" description="Helical" evidence="4">
    <location>
        <begin position="14"/>
        <end position="41"/>
    </location>
</feature>
<dbReference type="Pfam" id="PF01564">
    <property type="entry name" value="Spermine_synth"/>
    <property type="match status" value="1"/>
</dbReference>
<feature type="binding site" evidence="4">
    <location>
        <position position="277"/>
    </location>
    <ligand>
        <name>spermidine</name>
        <dbReference type="ChEBI" id="CHEBI:57834"/>
    </ligand>
</feature>
<keyword evidence="4" id="KW-0745">Spermidine biosynthesis</keyword>
<keyword evidence="4" id="KW-1003">Cell membrane</keyword>
<organism evidence="7 8">
    <name type="scientific">Terribacillus saccharophilus</name>
    <dbReference type="NCBI Taxonomy" id="361277"/>
    <lineage>
        <taxon>Bacteria</taxon>
        <taxon>Bacillati</taxon>
        <taxon>Bacillota</taxon>
        <taxon>Bacilli</taxon>
        <taxon>Bacillales</taxon>
        <taxon>Bacillaceae</taxon>
        <taxon>Terribacillus</taxon>
    </lineage>
</organism>
<evidence type="ECO:0000256" key="5">
    <source>
        <dbReference type="PROSITE-ProRule" id="PRU00354"/>
    </source>
</evidence>
<keyword evidence="4" id="KW-1133">Transmembrane helix</keyword>
<comment type="caution">
    <text evidence="4">Lacks conserved residue(s) required for the propagation of feature annotation.</text>
</comment>
<dbReference type="EMBL" id="NPBV01000002">
    <property type="protein sequence ID" value="PAD22381.1"/>
    <property type="molecule type" value="Genomic_DNA"/>
</dbReference>
<comment type="similarity">
    <text evidence="1 4">Belongs to the spermidine/spermine synthase family.</text>
</comment>
<comment type="pathway">
    <text evidence="4">Amine and polyamine biosynthesis; spermidine biosynthesis; spermidine from putrescine: step 1/1.</text>
</comment>
<dbReference type="GO" id="GO:0008295">
    <property type="term" value="P:spermidine biosynthetic process"/>
    <property type="evidence" value="ECO:0007669"/>
    <property type="project" value="UniProtKB-UniRule"/>
</dbReference>
<keyword evidence="2 4" id="KW-0808">Transferase</keyword>
<evidence type="ECO:0000313" key="8">
    <source>
        <dbReference type="Proteomes" id="UP000216013"/>
    </source>
</evidence>
<evidence type="ECO:0000256" key="2">
    <source>
        <dbReference type="ARBA" id="ARBA00022679"/>
    </source>
</evidence>
<accession>A0A268AE39</accession>
<feature type="domain" description="PABS" evidence="6">
    <location>
        <begin position="218"/>
        <end position="452"/>
    </location>
</feature>
<dbReference type="NCBIfam" id="NF002956">
    <property type="entry name" value="PRK03612.1"/>
    <property type="match status" value="1"/>
</dbReference>
<feature type="transmembrane region" description="Helical" evidence="4">
    <location>
        <begin position="47"/>
        <end position="66"/>
    </location>
</feature>
<dbReference type="SUPFAM" id="SSF53335">
    <property type="entry name" value="S-adenosyl-L-methionine-dependent methyltransferases"/>
    <property type="match status" value="1"/>
</dbReference>
<dbReference type="InterPro" id="IPR030374">
    <property type="entry name" value="PABS"/>
</dbReference>
<dbReference type="PROSITE" id="PS51006">
    <property type="entry name" value="PABS_2"/>
    <property type="match status" value="1"/>
</dbReference>
<dbReference type="CDD" id="cd02440">
    <property type="entry name" value="AdoMet_MTases"/>
    <property type="match status" value="1"/>
</dbReference>
<feature type="transmembrane region" description="Helical" evidence="4">
    <location>
        <begin position="110"/>
        <end position="129"/>
    </location>
</feature>
<sequence length="519" mass="58026">MKDMQQKVTNKTSFIYWASGIVSICGIIFEVLFGALGSYILGDGVKQYTLTISLFLTGMGIGASISERVTKRLILAFIYIEFFVALIGGFSSFTMFGITAYTPDGTDAFYLYFVTILVGALTGVELPILIRKANEIGETIGRSTARVLFSDYAGGLIGGLLFAFLLRPQFGIVKSAFLVGLVNLVVALVVLWLFREEVKRFALHVAVGVVIGILLILGVFFGEATAFSFEQKLYEDPIIHMEQSQYQKIILTQDGDDLRLYLNGGLQFSSFDQHRYHDALVHPVMSQAKQHDHVLILGGGDGLAANEILKYDDVQDITLVDLDPAVTEMAKSESRLLDLNNRSLLNDKVTIHNQDAFTYLKETDQVYDVIIVDLPDPNDESLNKLYTEEFYSLVRNHMHPEGAMIVQATSPVFATESYWTIDETIRATGLETENLHLDVPSFGNWGFVMASRNPIDPENLEVTVPTEYLKSSMIPGMTEFGKDEDKEITNADGEEVTLRPNTLVDPHLIEIYQQEWKHY</sequence>
<dbReference type="UniPathway" id="UPA00248">
    <property type="reaction ID" value="UER00314"/>
</dbReference>
<dbReference type="InterPro" id="IPR030373">
    <property type="entry name" value="PABS_CS"/>
</dbReference>
<protein>
    <recommendedName>
        <fullName evidence="4">Polyamine aminopropyltransferase</fullName>
    </recommendedName>
    <alternativeName>
        <fullName evidence="4">Putrescine aminopropyltransferase</fullName>
        <shortName evidence="4">PAPT</shortName>
    </alternativeName>
    <alternativeName>
        <fullName evidence="4">Spermidine synthase</fullName>
        <shortName evidence="4">SPDS</shortName>
        <shortName evidence="4">SPDSY</shortName>
        <ecNumber evidence="4">2.5.1.16</ecNumber>
    </alternativeName>
</protein>
<feature type="binding site" evidence="4">
    <location>
        <position position="321"/>
    </location>
    <ligand>
        <name>S-methyl-5'-thioadenosine</name>
        <dbReference type="ChEBI" id="CHEBI:17509"/>
    </ligand>
</feature>
<evidence type="ECO:0000259" key="6">
    <source>
        <dbReference type="PROSITE" id="PS51006"/>
    </source>
</evidence>
<evidence type="ECO:0000256" key="3">
    <source>
        <dbReference type="ARBA" id="ARBA00023115"/>
    </source>
</evidence>
<dbReference type="GO" id="GO:0005886">
    <property type="term" value="C:plasma membrane"/>
    <property type="evidence" value="ECO:0007669"/>
    <property type="project" value="UniProtKB-SubCell"/>
</dbReference>
<proteinExistence type="inferred from homology"/>
<comment type="catalytic activity">
    <reaction evidence="4">
        <text>S-adenosyl 3-(methylsulfanyl)propylamine + putrescine = S-methyl-5'-thioadenosine + spermidine + H(+)</text>
        <dbReference type="Rhea" id="RHEA:12721"/>
        <dbReference type="ChEBI" id="CHEBI:15378"/>
        <dbReference type="ChEBI" id="CHEBI:17509"/>
        <dbReference type="ChEBI" id="CHEBI:57443"/>
        <dbReference type="ChEBI" id="CHEBI:57834"/>
        <dbReference type="ChEBI" id="CHEBI:326268"/>
        <dbReference type="EC" id="2.5.1.16"/>
    </reaction>
</comment>
<feature type="binding site" evidence="4">
    <location>
        <position position="301"/>
    </location>
    <ligand>
        <name>spermidine</name>
        <dbReference type="ChEBI" id="CHEBI:57834"/>
    </ligand>
</feature>
<evidence type="ECO:0000256" key="1">
    <source>
        <dbReference type="ARBA" id="ARBA00007867"/>
    </source>
</evidence>
<feature type="binding site" evidence="4">
    <location>
        <begin position="355"/>
        <end position="356"/>
    </location>
    <ligand>
        <name>S-methyl-5'-thioadenosine</name>
        <dbReference type="ChEBI" id="CHEBI:17509"/>
    </ligand>
</feature>
<dbReference type="InterPro" id="IPR001045">
    <property type="entry name" value="Spermi_synthase"/>
</dbReference>
<comment type="caution">
    <text evidence="7">The sequence shown here is derived from an EMBL/GenBank/DDBJ whole genome shotgun (WGS) entry which is preliminary data.</text>
</comment>
<dbReference type="RefSeq" id="WP_095227747.1">
    <property type="nucleotide sequence ID" value="NZ_NPBD01000007.1"/>
</dbReference>
<dbReference type="InterPro" id="IPR036259">
    <property type="entry name" value="MFS_trans_sf"/>
</dbReference>
<gene>
    <name evidence="4" type="primary">speE</name>
    <name evidence="7" type="ORF">CHH64_01320</name>
</gene>
<dbReference type="AlphaFoldDB" id="A0A268AE39"/>
<feature type="transmembrane region" description="Helical" evidence="4">
    <location>
        <begin position="149"/>
        <end position="166"/>
    </location>
</feature>
<reference evidence="7 8" key="1">
    <citation type="submission" date="2017-07" db="EMBL/GenBank/DDBJ databases">
        <title>Isolation and whole genome analysis of endospore-forming bacteria from heroin.</title>
        <authorList>
            <person name="Kalinowski J."/>
            <person name="Ahrens B."/>
            <person name="Al-Dilaimi A."/>
            <person name="Winkler A."/>
            <person name="Wibberg D."/>
            <person name="Schleenbecker U."/>
            <person name="Ruckert C."/>
            <person name="Wolfel R."/>
            <person name="Grass G."/>
        </authorList>
    </citation>
    <scope>NUCLEOTIDE SEQUENCE [LARGE SCALE GENOMIC DNA]</scope>
    <source>
        <strain evidence="7 8">7528</strain>
    </source>
</reference>
<dbReference type="FunFam" id="3.40.50.150:FF:000088">
    <property type="entry name" value="Polyamine aminopropyltransferase"/>
    <property type="match status" value="1"/>
</dbReference>
<feature type="transmembrane region" description="Helical" evidence="4">
    <location>
        <begin position="201"/>
        <end position="222"/>
    </location>
</feature>
<dbReference type="Gene3D" id="3.40.50.150">
    <property type="entry name" value="Vaccinia Virus protein VP39"/>
    <property type="match status" value="1"/>
</dbReference>
<feature type="active site" description="Proton acceptor" evidence="4 5">
    <location>
        <position position="373"/>
    </location>
</feature>
<dbReference type="PANTHER" id="PTHR43317">
    <property type="entry name" value="THERMOSPERMINE SYNTHASE ACAULIS5"/>
    <property type="match status" value="1"/>
</dbReference>
<evidence type="ECO:0000313" key="7">
    <source>
        <dbReference type="EMBL" id="PAD22381.1"/>
    </source>
</evidence>
<name>A0A268AE39_9BACI</name>
<feature type="transmembrane region" description="Helical" evidence="4">
    <location>
        <begin position="172"/>
        <end position="194"/>
    </location>
</feature>
<dbReference type="Proteomes" id="UP000216013">
    <property type="component" value="Unassembled WGS sequence"/>
</dbReference>
<feature type="binding site" evidence="4">
    <location>
        <position position="247"/>
    </location>
    <ligand>
        <name>S-methyl-5'-thioadenosine</name>
        <dbReference type="ChEBI" id="CHEBI:17509"/>
    </ligand>
</feature>
<keyword evidence="4" id="KW-0472">Membrane</keyword>
<dbReference type="OrthoDB" id="9793120at2"/>
<comment type="function">
    <text evidence="4">Catalyzes the irreversible transfer of a propylamine group from the amino donor S-adenosylmethioninamine (decarboxy-AdoMet) to putrescine (1,4-diaminobutane) to yield spermidine.</text>
</comment>
<dbReference type="GO" id="GO:0010487">
    <property type="term" value="F:thermospermine synthase activity"/>
    <property type="evidence" value="ECO:0007669"/>
    <property type="project" value="UniProtKB-ARBA"/>
</dbReference>
<dbReference type="HAMAP" id="MF_00198">
    <property type="entry name" value="Spermidine_synth"/>
    <property type="match status" value="1"/>
</dbReference>
<dbReference type="PROSITE" id="PS01330">
    <property type="entry name" value="PABS_1"/>
    <property type="match status" value="1"/>
</dbReference>
<comment type="subcellular location">
    <subcellularLocation>
        <location evidence="4">Cell membrane</location>
        <topology evidence="4">Multi-pass membrane protein</topology>
    </subcellularLocation>
</comment>
<dbReference type="GO" id="GO:0004766">
    <property type="term" value="F:spermidine synthase activity"/>
    <property type="evidence" value="ECO:0007669"/>
    <property type="project" value="UniProtKB-UniRule"/>
</dbReference>
<keyword evidence="4" id="KW-0812">Transmembrane</keyword>
<dbReference type="NCBIfam" id="NF037959">
    <property type="entry name" value="MFS_SpdSyn"/>
    <property type="match status" value="1"/>
</dbReference>
<evidence type="ECO:0000256" key="4">
    <source>
        <dbReference type="HAMAP-Rule" id="MF_00198"/>
    </source>
</evidence>
<dbReference type="SUPFAM" id="SSF103473">
    <property type="entry name" value="MFS general substrate transporter"/>
    <property type="match status" value="1"/>
</dbReference>
<dbReference type="EC" id="2.5.1.16" evidence="4"/>
<feature type="transmembrane region" description="Helical" evidence="4">
    <location>
        <begin position="73"/>
        <end position="98"/>
    </location>
</feature>
<dbReference type="InterPro" id="IPR029063">
    <property type="entry name" value="SAM-dependent_MTases_sf"/>
</dbReference>
<comment type="subunit">
    <text evidence="4">Homodimer or homotetramer.</text>
</comment>
<dbReference type="PANTHER" id="PTHR43317:SF1">
    <property type="entry name" value="THERMOSPERMINE SYNTHASE ACAULIS5"/>
    <property type="match status" value="1"/>
</dbReference>